<evidence type="ECO:0000313" key="3">
    <source>
        <dbReference type="EMBL" id="OJI92583.1"/>
    </source>
</evidence>
<proteinExistence type="predicted"/>
<comment type="caution">
    <text evidence="3">The sequence shown here is derived from an EMBL/GenBank/DDBJ whole genome shotgun (WGS) entry which is preliminary data.</text>
</comment>
<feature type="region of interest" description="Disordered" evidence="1">
    <location>
        <begin position="106"/>
        <end position="160"/>
    </location>
</feature>
<feature type="compositionally biased region" description="Acidic residues" evidence="1">
    <location>
        <begin position="140"/>
        <end position="152"/>
    </location>
</feature>
<name>A0A1L9NTR8_9RHOB</name>
<dbReference type="RefSeq" id="WP_139292133.1">
    <property type="nucleotide sequence ID" value="NZ_MLCB01000175.1"/>
</dbReference>
<protein>
    <submittedName>
        <fullName evidence="3">Uncharacterized protein</fullName>
    </submittedName>
</protein>
<gene>
    <name evidence="3" type="ORF">PFRI_32180</name>
</gene>
<dbReference type="STRING" id="696762.PFRI_32180"/>
<feature type="signal peptide" evidence="2">
    <location>
        <begin position="1"/>
        <end position="25"/>
    </location>
</feature>
<accession>A0A1L9NTR8</accession>
<keyword evidence="2" id="KW-0732">Signal</keyword>
<keyword evidence="4" id="KW-1185">Reference proteome</keyword>
<reference evidence="3 4" key="1">
    <citation type="submission" date="2016-10" db="EMBL/GenBank/DDBJ databases">
        <title>Genome sequence of Planktotalea frisia SH6-1.</title>
        <authorList>
            <person name="Poehlein A."/>
            <person name="Bakenhus I."/>
            <person name="Voget S."/>
            <person name="Brinkhoff T."/>
            <person name="Simon M."/>
        </authorList>
    </citation>
    <scope>NUCLEOTIDE SEQUENCE [LARGE SCALE GENOMIC DNA]</scope>
    <source>
        <strain evidence="3 4">SH6-1</strain>
    </source>
</reference>
<sequence length="160" mass="17418">MNRRDFTRGLASFGLIPAVPLPSLAASATKTVAAASAEHMYFMGWYTARLNKTCSPDMLVRELNVQADVASEIFNKLVKNRTISAPDALGTSRALDPLAKSFSRSAGPVLDETRSTLRKRPSFEVDASEEGEPCEHAEFEDIEHSEEEEGLCEGDAQAPT</sequence>
<evidence type="ECO:0000256" key="2">
    <source>
        <dbReference type="SAM" id="SignalP"/>
    </source>
</evidence>
<evidence type="ECO:0000256" key="1">
    <source>
        <dbReference type="SAM" id="MobiDB-lite"/>
    </source>
</evidence>
<dbReference type="EMBL" id="MLCB01000175">
    <property type="protein sequence ID" value="OJI92583.1"/>
    <property type="molecule type" value="Genomic_DNA"/>
</dbReference>
<evidence type="ECO:0000313" key="4">
    <source>
        <dbReference type="Proteomes" id="UP000184514"/>
    </source>
</evidence>
<feature type="chain" id="PRO_5013358627" evidence="2">
    <location>
        <begin position="26"/>
        <end position="160"/>
    </location>
</feature>
<dbReference type="Proteomes" id="UP000184514">
    <property type="component" value="Unassembled WGS sequence"/>
</dbReference>
<dbReference type="AlphaFoldDB" id="A0A1L9NTR8"/>
<organism evidence="3 4">
    <name type="scientific">Planktotalea frisia</name>
    <dbReference type="NCBI Taxonomy" id="696762"/>
    <lineage>
        <taxon>Bacteria</taxon>
        <taxon>Pseudomonadati</taxon>
        <taxon>Pseudomonadota</taxon>
        <taxon>Alphaproteobacteria</taxon>
        <taxon>Rhodobacterales</taxon>
        <taxon>Paracoccaceae</taxon>
        <taxon>Planktotalea</taxon>
    </lineage>
</organism>